<dbReference type="GO" id="GO:0003723">
    <property type="term" value="F:RNA binding"/>
    <property type="evidence" value="ECO:0007669"/>
    <property type="project" value="UniProtKB-UniRule"/>
</dbReference>
<dbReference type="AlphaFoldDB" id="A0A6D2JX47"/>
<dbReference type="Pfam" id="PF00076">
    <property type="entry name" value="RRM_1"/>
    <property type="match status" value="1"/>
</dbReference>
<evidence type="ECO:0000313" key="5">
    <source>
        <dbReference type="Proteomes" id="UP000467841"/>
    </source>
</evidence>
<dbReference type="InterPro" id="IPR000504">
    <property type="entry name" value="RRM_dom"/>
</dbReference>
<keyword evidence="5" id="KW-1185">Reference proteome</keyword>
<evidence type="ECO:0000256" key="2">
    <source>
        <dbReference type="PROSITE-ProRule" id="PRU00176"/>
    </source>
</evidence>
<proteinExistence type="predicted"/>
<keyword evidence="1 2" id="KW-0694">RNA-binding</keyword>
<dbReference type="Gene3D" id="3.30.70.330">
    <property type="match status" value="1"/>
</dbReference>
<dbReference type="SMART" id="SM00360">
    <property type="entry name" value="RRM"/>
    <property type="match status" value="1"/>
</dbReference>
<dbReference type="Proteomes" id="UP000467841">
    <property type="component" value="Unassembled WGS sequence"/>
</dbReference>
<dbReference type="InterPro" id="IPR012677">
    <property type="entry name" value="Nucleotide-bd_a/b_plait_sf"/>
</dbReference>
<reference evidence="4" key="1">
    <citation type="submission" date="2020-01" db="EMBL/GenBank/DDBJ databases">
        <authorList>
            <person name="Mishra B."/>
        </authorList>
    </citation>
    <scope>NUCLEOTIDE SEQUENCE [LARGE SCALE GENOMIC DNA]</scope>
</reference>
<evidence type="ECO:0000256" key="1">
    <source>
        <dbReference type="ARBA" id="ARBA00022884"/>
    </source>
</evidence>
<organism evidence="4 5">
    <name type="scientific">Microthlaspi erraticum</name>
    <dbReference type="NCBI Taxonomy" id="1685480"/>
    <lineage>
        <taxon>Eukaryota</taxon>
        <taxon>Viridiplantae</taxon>
        <taxon>Streptophyta</taxon>
        <taxon>Embryophyta</taxon>
        <taxon>Tracheophyta</taxon>
        <taxon>Spermatophyta</taxon>
        <taxon>Magnoliopsida</taxon>
        <taxon>eudicotyledons</taxon>
        <taxon>Gunneridae</taxon>
        <taxon>Pentapetalae</taxon>
        <taxon>rosids</taxon>
        <taxon>malvids</taxon>
        <taxon>Brassicales</taxon>
        <taxon>Brassicaceae</taxon>
        <taxon>Coluteocarpeae</taxon>
        <taxon>Microthlaspi</taxon>
    </lineage>
</organism>
<sequence>MASASASAGYICYVKGLGESSSHRSVEVAFDQFGDIVDIKLELDTKNPKTKIDMFHAFVTYKDEKSVDDAVEVMNGLDLDGWPMTVTKHDPRDGGAH</sequence>
<protein>
    <recommendedName>
        <fullName evidence="3">RRM domain-containing protein</fullName>
    </recommendedName>
</protein>
<comment type="caution">
    <text evidence="4">The sequence shown here is derived from an EMBL/GenBank/DDBJ whole genome shotgun (WGS) entry which is preliminary data.</text>
</comment>
<name>A0A6D2JX47_9BRAS</name>
<gene>
    <name evidence="4" type="ORF">MERR_LOCUS31603</name>
</gene>
<feature type="domain" description="RRM" evidence="3">
    <location>
        <begin position="10"/>
        <end position="91"/>
    </location>
</feature>
<dbReference type="PROSITE" id="PS50102">
    <property type="entry name" value="RRM"/>
    <property type="match status" value="1"/>
</dbReference>
<evidence type="ECO:0000313" key="4">
    <source>
        <dbReference type="EMBL" id="CAA7044368.1"/>
    </source>
</evidence>
<dbReference type="OrthoDB" id="439808at2759"/>
<dbReference type="InterPro" id="IPR035979">
    <property type="entry name" value="RBD_domain_sf"/>
</dbReference>
<accession>A0A6D2JX47</accession>
<dbReference type="SUPFAM" id="SSF54928">
    <property type="entry name" value="RNA-binding domain, RBD"/>
    <property type="match status" value="1"/>
</dbReference>
<dbReference type="InterPro" id="IPR051106">
    <property type="entry name" value="RNA-bind/splicing_reg"/>
</dbReference>
<dbReference type="PANTHER" id="PTHR48028:SF2">
    <property type="entry name" value="GLYCINE-RICH RNA-BINDING PROTEIN RZ1A"/>
    <property type="match status" value="1"/>
</dbReference>
<dbReference type="PANTHER" id="PTHR48028">
    <property type="entry name" value="GLYCINE-RICH RNA-BINDING PROTEIN RZ1A"/>
    <property type="match status" value="1"/>
</dbReference>
<evidence type="ECO:0000259" key="3">
    <source>
        <dbReference type="PROSITE" id="PS50102"/>
    </source>
</evidence>
<dbReference type="CDD" id="cd00590">
    <property type="entry name" value="RRM_SF"/>
    <property type="match status" value="1"/>
</dbReference>
<dbReference type="EMBL" id="CACVBM020001296">
    <property type="protein sequence ID" value="CAA7044368.1"/>
    <property type="molecule type" value="Genomic_DNA"/>
</dbReference>